<dbReference type="PANTHER" id="PTHR43224">
    <property type="entry name" value="AMIDINOTRANSFERASE"/>
    <property type="match status" value="1"/>
</dbReference>
<evidence type="ECO:0000313" key="1">
    <source>
        <dbReference type="EMBL" id="PPC76777.1"/>
    </source>
</evidence>
<dbReference type="OrthoDB" id="9788268at2"/>
<dbReference type="PANTHER" id="PTHR43224:SF1">
    <property type="entry name" value="AMIDINOTRANSFERASE"/>
    <property type="match status" value="1"/>
</dbReference>
<name>A0A2S5KPK3_9PROT</name>
<dbReference type="InterPro" id="IPR014541">
    <property type="entry name" value="Amdntrnsf_FN0238"/>
</dbReference>
<gene>
    <name evidence="1" type="ORF">C4K68_13700</name>
</gene>
<reference evidence="1 2" key="1">
    <citation type="submission" date="2018-02" db="EMBL/GenBank/DDBJ databases">
        <title>novel marine gammaproteobacteria from coastal saline agro ecosystem.</title>
        <authorList>
            <person name="Krishnan R."/>
            <person name="Ramesh Kumar N."/>
        </authorList>
    </citation>
    <scope>NUCLEOTIDE SEQUENCE [LARGE SCALE GENOMIC DNA]</scope>
    <source>
        <strain evidence="1 2">228</strain>
    </source>
</reference>
<proteinExistence type="predicted"/>
<dbReference type="EMBL" id="PRLP01000041">
    <property type="protein sequence ID" value="PPC76777.1"/>
    <property type="molecule type" value="Genomic_DNA"/>
</dbReference>
<dbReference type="SUPFAM" id="SSF55909">
    <property type="entry name" value="Pentein"/>
    <property type="match status" value="1"/>
</dbReference>
<dbReference type="NCBIfam" id="NF046062">
    <property type="entry name" value="citrull_CtlX"/>
    <property type="match status" value="1"/>
</dbReference>
<sequence>MPVSAPHSAVLRPLSDLQTTHQVLMVRPARFTANPETLSSNAFQHPAGDAVMVQVSALEEFDAYAEQLRHAGIEVTVVEDSHEPHTPDSIFPNNWFSTHADGTLVLYPMEAANRRLERRPAIIGQLQLQFQVHSVLDLSPFELQGKYLEGTGSLVLDRQQRIAYLCASSRSHQQVLQVYCEALGYRACWFNATDAAGKAIYHTNVMMNVGSQLAVVCLEAISDAGQQAMLRRTLEDSGKTLLPISLAQNAHFAGNMLELRNQQGAPVFALSRRAWQSLTPLQQQRLAEQGELVIATLDTIETQGGGGARCMLAELFLTRREGAAA</sequence>
<dbReference type="Proteomes" id="UP000238196">
    <property type="component" value="Unassembled WGS sequence"/>
</dbReference>
<dbReference type="PIRSF" id="PIRSF028188">
    <property type="entry name" value="Amdntrnsf_FN0238"/>
    <property type="match status" value="1"/>
</dbReference>
<dbReference type="AlphaFoldDB" id="A0A2S5KPK3"/>
<evidence type="ECO:0000313" key="2">
    <source>
        <dbReference type="Proteomes" id="UP000238196"/>
    </source>
</evidence>
<accession>A0A2S5KPK3</accession>
<dbReference type="Pfam" id="PF19420">
    <property type="entry name" value="DDAH_eukar"/>
    <property type="match status" value="1"/>
</dbReference>
<comment type="caution">
    <text evidence="1">The sequence shown here is derived from an EMBL/GenBank/DDBJ whole genome shotgun (WGS) entry which is preliminary data.</text>
</comment>
<dbReference type="Gene3D" id="3.75.10.10">
    <property type="entry name" value="L-arginine/glycine Amidinotransferase, Chain A"/>
    <property type="match status" value="1"/>
</dbReference>
<organism evidence="1 2">
    <name type="scientific">Proteobacteria bacterium 228</name>
    <dbReference type="NCBI Taxonomy" id="2083153"/>
    <lineage>
        <taxon>Bacteria</taxon>
        <taxon>Pseudomonadati</taxon>
        <taxon>Pseudomonadota</taxon>
    </lineage>
</organism>
<protein>
    <submittedName>
        <fullName evidence="1">Amidinotransferase</fullName>
    </submittedName>
</protein>